<dbReference type="Gene3D" id="3.40.1190.10">
    <property type="entry name" value="Mur-like, catalytic domain"/>
    <property type="match status" value="1"/>
</dbReference>
<evidence type="ECO:0000256" key="15">
    <source>
        <dbReference type="ARBA" id="ARBA00030592"/>
    </source>
</evidence>
<evidence type="ECO:0000256" key="8">
    <source>
        <dbReference type="ARBA" id="ARBA00022598"/>
    </source>
</evidence>
<dbReference type="PIRSF" id="PIRSF001563">
    <property type="entry name" value="Folylpolyglu_synth"/>
    <property type="match status" value="1"/>
</dbReference>
<dbReference type="Pfam" id="PF02875">
    <property type="entry name" value="Mur_ligase_C"/>
    <property type="match status" value="1"/>
</dbReference>
<organism evidence="23 24">
    <name type="scientific">Aeromonas eucrenophila</name>
    <dbReference type="NCBI Taxonomy" id="649"/>
    <lineage>
        <taxon>Bacteria</taxon>
        <taxon>Pseudomonadati</taxon>
        <taxon>Pseudomonadota</taxon>
        <taxon>Gammaproteobacteria</taxon>
        <taxon>Aeromonadales</taxon>
        <taxon>Aeromonadaceae</taxon>
        <taxon>Aeromonas</taxon>
    </lineage>
</organism>
<gene>
    <name evidence="23" type="primary">folC</name>
    <name evidence="23" type="ORF">ACFPVW_15650</name>
</gene>
<comment type="function">
    <text evidence="1">Functions in two distinct reactions of the de novo folate biosynthetic pathway. Catalyzes the addition of a glutamate residue to dihydropteroate (7,8-dihydropteroate or H2Pte) to form dihydrofolate (7,8-dihydrofolate monoglutamate or H2Pte-Glu). Also catalyzes successive additions of L-glutamate to tetrahydrofolate or 10-formyltetrahydrofolate or 5,10-methylenetetrahydrofolate, leading to folylpolyglutamate derivatives.</text>
</comment>
<evidence type="ECO:0000313" key="24">
    <source>
        <dbReference type="Proteomes" id="UP001596132"/>
    </source>
</evidence>
<comment type="pathway">
    <text evidence="2">Cofactor biosynthesis; tetrahydrofolate biosynthesis; 7,8-dihydrofolate from 2-amino-4-hydroxy-6-hydroxymethyl-7,8-dihydropteridine diphosphate and 4-aminobenzoate: step 2/2.</text>
</comment>
<keyword evidence="12" id="KW-0460">Magnesium</keyword>
<evidence type="ECO:0000256" key="13">
    <source>
        <dbReference type="ARBA" id="ARBA00022909"/>
    </source>
</evidence>
<dbReference type="EMBL" id="JBHSPP010000016">
    <property type="protein sequence ID" value="MFC5707451.1"/>
    <property type="molecule type" value="Genomic_DNA"/>
</dbReference>
<sequence length="422" mass="44860">MSSQMQSSQSRSLVDWLSYLEQIHPVNIDMGLDRVGAVARRMGLTELPFKVITVAGTNGKGSSCAMAASILMAAGYKVGVYSSPHLLRFTERVRIDGAELTDGAHCEAFAAVEAARAEIALTFFEFATLAGLWLFRRAAPDVLLLEVGLGGRLDATNVVESDVAMITSIALDHCDWLGDTREAVAVEKAGVYRAGKPAISGEPNPPATIASEALRLGAHLRQVGVDFSADEHAEHWDYHGLHHWLNLPKPALPLMNAVTVLAALESLGLPLPETAIRQGLANARLAGRMQRLQSAPLVIVDVAHNPHSAAYLASQLRLIPCKGKRRAVVGMLKDKDMAGSLAELDGLIDDWYLASLHGPRAATSAQLAAALQVATPGEQGQAVLFESVTEAYQAALAVSSPDDMVIVFGSFYTVADVLAASA</sequence>
<keyword evidence="13" id="KW-0289">Folate biosynthesis</keyword>
<dbReference type="PANTHER" id="PTHR11136">
    <property type="entry name" value="FOLYLPOLYGLUTAMATE SYNTHASE-RELATED"/>
    <property type="match status" value="1"/>
</dbReference>
<evidence type="ECO:0000256" key="2">
    <source>
        <dbReference type="ARBA" id="ARBA00004799"/>
    </source>
</evidence>
<evidence type="ECO:0000256" key="6">
    <source>
        <dbReference type="ARBA" id="ARBA00013025"/>
    </source>
</evidence>
<evidence type="ECO:0000256" key="20">
    <source>
        <dbReference type="ARBA" id="ARBA00049161"/>
    </source>
</evidence>
<evidence type="ECO:0000256" key="9">
    <source>
        <dbReference type="ARBA" id="ARBA00022723"/>
    </source>
</evidence>
<accession>A0ABW0YFH2</accession>
<evidence type="ECO:0000256" key="21">
    <source>
        <dbReference type="PIRNR" id="PIRNR001563"/>
    </source>
</evidence>
<feature type="domain" description="Mur ligase C-terminal" evidence="22">
    <location>
        <begin position="287"/>
        <end position="411"/>
    </location>
</feature>
<evidence type="ECO:0000256" key="7">
    <source>
        <dbReference type="ARBA" id="ARBA00019357"/>
    </source>
</evidence>
<evidence type="ECO:0000259" key="22">
    <source>
        <dbReference type="Pfam" id="PF02875"/>
    </source>
</evidence>
<dbReference type="InterPro" id="IPR036565">
    <property type="entry name" value="Mur-like_cat_sf"/>
</dbReference>
<dbReference type="EC" id="6.3.2.12" evidence="5"/>
<dbReference type="Proteomes" id="UP001596132">
    <property type="component" value="Unassembled WGS sequence"/>
</dbReference>
<dbReference type="GO" id="GO:0008841">
    <property type="term" value="F:dihydrofolate synthase activity"/>
    <property type="evidence" value="ECO:0007669"/>
    <property type="project" value="UniProtKB-EC"/>
</dbReference>
<evidence type="ECO:0000313" key="23">
    <source>
        <dbReference type="EMBL" id="MFC5707451.1"/>
    </source>
</evidence>
<dbReference type="NCBIfam" id="TIGR01499">
    <property type="entry name" value="folC"/>
    <property type="match status" value="1"/>
</dbReference>
<comment type="similarity">
    <text evidence="4 21">Belongs to the folylpolyglutamate synthase family.</text>
</comment>
<keyword evidence="9" id="KW-0479">Metal-binding</keyword>
<dbReference type="PROSITE" id="PS01012">
    <property type="entry name" value="FOLYLPOLYGLU_SYNT_2"/>
    <property type="match status" value="1"/>
</dbReference>
<comment type="catalytic activity">
    <reaction evidence="17">
        <text>(6S)-5,6,7,8-tetrahydrofolyl-(gamma-L-Glu)(n) + L-glutamate + ATP = (6S)-5,6,7,8-tetrahydrofolyl-(gamma-L-Glu)(n+1) + ADP + phosphate + H(+)</text>
        <dbReference type="Rhea" id="RHEA:10580"/>
        <dbReference type="Rhea" id="RHEA-COMP:14738"/>
        <dbReference type="Rhea" id="RHEA-COMP:14740"/>
        <dbReference type="ChEBI" id="CHEBI:15378"/>
        <dbReference type="ChEBI" id="CHEBI:29985"/>
        <dbReference type="ChEBI" id="CHEBI:30616"/>
        <dbReference type="ChEBI" id="CHEBI:43474"/>
        <dbReference type="ChEBI" id="CHEBI:141005"/>
        <dbReference type="ChEBI" id="CHEBI:456216"/>
        <dbReference type="EC" id="6.3.2.17"/>
    </reaction>
</comment>
<evidence type="ECO:0000256" key="11">
    <source>
        <dbReference type="ARBA" id="ARBA00022840"/>
    </source>
</evidence>
<evidence type="ECO:0000256" key="1">
    <source>
        <dbReference type="ARBA" id="ARBA00002714"/>
    </source>
</evidence>
<dbReference type="PANTHER" id="PTHR11136:SF0">
    <property type="entry name" value="DIHYDROFOLATE SYNTHETASE-RELATED"/>
    <property type="match status" value="1"/>
</dbReference>
<dbReference type="InterPro" id="IPR036615">
    <property type="entry name" value="Mur_ligase_C_dom_sf"/>
</dbReference>
<keyword evidence="11 21" id="KW-0067">ATP-binding</keyword>
<dbReference type="SUPFAM" id="SSF53623">
    <property type="entry name" value="MurD-like peptide ligases, catalytic domain"/>
    <property type="match status" value="1"/>
</dbReference>
<evidence type="ECO:0000256" key="14">
    <source>
        <dbReference type="ARBA" id="ARBA00030048"/>
    </source>
</evidence>
<evidence type="ECO:0000256" key="5">
    <source>
        <dbReference type="ARBA" id="ARBA00013023"/>
    </source>
</evidence>
<dbReference type="EC" id="6.3.2.17" evidence="6"/>
<dbReference type="GO" id="GO:0004326">
    <property type="term" value="F:tetrahydrofolylpolyglutamate synthase activity"/>
    <property type="evidence" value="ECO:0007669"/>
    <property type="project" value="UniProtKB-EC"/>
</dbReference>
<comment type="catalytic activity">
    <reaction evidence="19">
        <text>(6R)-5,10-methylenetetrahydrofolyl-(gamma-L-Glu)(n) + L-glutamate + ATP = (6R)-5,10-methylenetetrahydrofolyl-(gamma-L-Glu)(n+1) + ADP + phosphate + H(+)</text>
        <dbReference type="Rhea" id="RHEA:51912"/>
        <dbReference type="Rhea" id="RHEA-COMP:13257"/>
        <dbReference type="Rhea" id="RHEA-COMP:13258"/>
        <dbReference type="ChEBI" id="CHEBI:15378"/>
        <dbReference type="ChEBI" id="CHEBI:29985"/>
        <dbReference type="ChEBI" id="CHEBI:30616"/>
        <dbReference type="ChEBI" id="CHEBI:43474"/>
        <dbReference type="ChEBI" id="CHEBI:136572"/>
        <dbReference type="ChEBI" id="CHEBI:456216"/>
        <dbReference type="EC" id="6.3.2.17"/>
    </reaction>
</comment>
<dbReference type="InterPro" id="IPR001645">
    <property type="entry name" value="Folylpolyglutamate_synth"/>
</dbReference>
<protein>
    <recommendedName>
        <fullName evidence="7">Dihydrofolate synthase/folylpolyglutamate synthase</fullName>
        <ecNumber evidence="5">6.3.2.12</ecNumber>
        <ecNumber evidence="6">6.3.2.17</ecNumber>
    </recommendedName>
    <alternativeName>
        <fullName evidence="16">Folylpoly-gamma-glutamate synthetase-dihydrofolate synthetase</fullName>
    </alternativeName>
    <alternativeName>
        <fullName evidence="14">Folylpolyglutamate synthetase</fullName>
    </alternativeName>
    <alternativeName>
        <fullName evidence="15">Tetrahydrofolylpolyglutamate synthase</fullName>
    </alternativeName>
</protein>
<comment type="pathway">
    <text evidence="3">Cofactor biosynthesis; tetrahydrofolylpolyglutamate biosynthesis.</text>
</comment>
<name>A0ABW0YFH2_9GAMM</name>
<keyword evidence="10 21" id="KW-0547">Nucleotide-binding</keyword>
<evidence type="ECO:0000256" key="4">
    <source>
        <dbReference type="ARBA" id="ARBA00008276"/>
    </source>
</evidence>
<dbReference type="RefSeq" id="WP_042640532.1">
    <property type="nucleotide sequence ID" value="NZ_CDDF01000005.1"/>
</dbReference>
<evidence type="ECO:0000256" key="19">
    <source>
        <dbReference type="ARBA" id="ARBA00049035"/>
    </source>
</evidence>
<evidence type="ECO:0000256" key="3">
    <source>
        <dbReference type="ARBA" id="ARBA00005150"/>
    </source>
</evidence>
<reference evidence="24" key="1">
    <citation type="journal article" date="2019" name="Int. J. Syst. Evol. Microbiol.">
        <title>The Global Catalogue of Microorganisms (GCM) 10K type strain sequencing project: providing services to taxonomists for standard genome sequencing and annotation.</title>
        <authorList>
            <consortium name="The Broad Institute Genomics Platform"/>
            <consortium name="The Broad Institute Genome Sequencing Center for Infectious Disease"/>
            <person name="Wu L."/>
            <person name="Ma J."/>
        </authorList>
    </citation>
    <scope>NUCLEOTIDE SEQUENCE [LARGE SCALE GENOMIC DNA]</scope>
    <source>
        <strain evidence="24">KCTC 15012</strain>
    </source>
</reference>
<evidence type="ECO:0000256" key="12">
    <source>
        <dbReference type="ARBA" id="ARBA00022842"/>
    </source>
</evidence>
<dbReference type="SUPFAM" id="SSF53244">
    <property type="entry name" value="MurD-like peptide ligases, peptide-binding domain"/>
    <property type="match status" value="1"/>
</dbReference>
<evidence type="ECO:0000256" key="16">
    <source>
        <dbReference type="ARBA" id="ARBA00032510"/>
    </source>
</evidence>
<proteinExistence type="inferred from homology"/>
<dbReference type="Gene3D" id="3.90.190.20">
    <property type="entry name" value="Mur ligase, C-terminal domain"/>
    <property type="match status" value="1"/>
</dbReference>
<dbReference type="NCBIfam" id="NF008101">
    <property type="entry name" value="PRK10846.1"/>
    <property type="match status" value="1"/>
</dbReference>
<dbReference type="InterPro" id="IPR018109">
    <property type="entry name" value="Folylpolyglutamate_synth_CS"/>
</dbReference>
<comment type="catalytic activity">
    <reaction evidence="18">
        <text>10-formyltetrahydrofolyl-(gamma-L-Glu)(n) + L-glutamate + ATP = 10-formyltetrahydrofolyl-(gamma-L-Glu)(n+1) + ADP + phosphate + H(+)</text>
        <dbReference type="Rhea" id="RHEA:51904"/>
        <dbReference type="Rhea" id="RHEA-COMP:13088"/>
        <dbReference type="Rhea" id="RHEA-COMP:14300"/>
        <dbReference type="ChEBI" id="CHEBI:15378"/>
        <dbReference type="ChEBI" id="CHEBI:29985"/>
        <dbReference type="ChEBI" id="CHEBI:30616"/>
        <dbReference type="ChEBI" id="CHEBI:43474"/>
        <dbReference type="ChEBI" id="CHEBI:134413"/>
        <dbReference type="ChEBI" id="CHEBI:456216"/>
        <dbReference type="EC" id="6.3.2.17"/>
    </reaction>
</comment>
<keyword evidence="8 21" id="KW-0436">Ligase</keyword>
<dbReference type="InterPro" id="IPR004101">
    <property type="entry name" value="Mur_ligase_C"/>
</dbReference>
<comment type="caution">
    <text evidence="23">The sequence shown here is derived from an EMBL/GenBank/DDBJ whole genome shotgun (WGS) entry which is preliminary data.</text>
</comment>
<keyword evidence="24" id="KW-1185">Reference proteome</keyword>
<evidence type="ECO:0000256" key="18">
    <source>
        <dbReference type="ARBA" id="ARBA00047808"/>
    </source>
</evidence>
<comment type="catalytic activity">
    <reaction evidence="20">
        <text>7,8-dihydropteroate + L-glutamate + ATP = 7,8-dihydrofolate + ADP + phosphate + H(+)</text>
        <dbReference type="Rhea" id="RHEA:23584"/>
        <dbReference type="ChEBI" id="CHEBI:15378"/>
        <dbReference type="ChEBI" id="CHEBI:17839"/>
        <dbReference type="ChEBI" id="CHEBI:29985"/>
        <dbReference type="ChEBI" id="CHEBI:30616"/>
        <dbReference type="ChEBI" id="CHEBI:43474"/>
        <dbReference type="ChEBI" id="CHEBI:57451"/>
        <dbReference type="ChEBI" id="CHEBI:456216"/>
        <dbReference type="EC" id="6.3.2.12"/>
    </reaction>
</comment>
<evidence type="ECO:0000256" key="17">
    <source>
        <dbReference type="ARBA" id="ARBA00047493"/>
    </source>
</evidence>
<evidence type="ECO:0000256" key="10">
    <source>
        <dbReference type="ARBA" id="ARBA00022741"/>
    </source>
</evidence>